<organism evidence="1 2">
    <name type="scientific">Hypsibius exemplaris</name>
    <name type="common">Freshwater tardigrade</name>
    <dbReference type="NCBI Taxonomy" id="2072580"/>
    <lineage>
        <taxon>Eukaryota</taxon>
        <taxon>Metazoa</taxon>
        <taxon>Ecdysozoa</taxon>
        <taxon>Tardigrada</taxon>
        <taxon>Eutardigrada</taxon>
        <taxon>Parachela</taxon>
        <taxon>Hypsibioidea</taxon>
        <taxon>Hypsibiidae</taxon>
        <taxon>Hypsibius</taxon>
    </lineage>
</organism>
<dbReference type="AlphaFoldDB" id="A0A1W0X2W6"/>
<dbReference type="Proteomes" id="UP000192578">
    <property type="component" value="Unassembled WGS sequence"/>
</dbReference>
<dbReference type="EMBL" id="MTYJ01000020">
    <property type="protein sequence ID" value="OQV21887.1"/>
    <property type="molecule type" value="Genomic_DNA"/>
</dbReference>
<sequence length="171" mass="19271">MPGLRIIDIQYSTIKPPEPSETIFGDLDNLGWIALHGGLRSITRRLSGGINWDKCAERERKYILELYTYPQFEGVRQLLKEKSNLTAGYGLGELYNFGHSANIKLEADEMFTPEEIESLKLYLAQAAPVDRNSVSEAQLVQGSGGDNLGGARRRTNFGLIKSLRRRLRKML</sequence>
<protein>
    <submittedName>
        <fullName evidence="1">Uncharacterized protein</fullName>
    </submittedName>
</protein>
<gene>
    <name evidence="1" type="ORF">BV898_04100</name>
</gene>
<reference evidence="2" key="1">
    <citation type="submission" date="2017-01" db="EMBL/GenBank/DDBJ databases">
        <title>Comparative genomics of anhydrobiosis in the tardigrade Hypsibius dujardini.</title>
        <authorList>
            <person name="Yoshida Y."/>
            <person name="Koutsovoulos G."/>
            <person name="Laetsch D."/>
            <person name="Stevens L."/>
            <person name="Kumar S."/>
            <person name="Horikawa D."/>
            <person name="Ishino K."/>
            <person name="Komine S."/>
            <person name="Tomita M."/>
            <person name="Blaxter M."/>
            <person name="Arakawa K."/>
        </authorList>
    </citation>
    <scope>NUCLEOTIDE SEQUENCE [LARGE SCALE GENOMIC DNA]</scope>
    <source>
        <strain evidence="2">Z151</strain>
    </source>
</reference>
<keyword evidence="2" id="KW-1185">Reference proteome</keyword>
<name>A0A1W0X2W6_HYPEX</name>
<proteinExistence type="predicted"/>
<accession>A0A1W0X2W6</accession>
<evidence type="ECO:0000313" key="1">
    <source>
        <dbReference type="EMBL" id="OQV21887.1"/>
    </source>
</evidence>
<evidence type="ECO:0000313" key="2">
    <source>
        <dbReference type="Proteomes" id="UP000192578"/>
    </source>
</evidence>
<comment type="caution">
    <text evidence="1">The sequence shown here is derived from an EMBL/GenBank/DDBJ whole genome shotgun (WGS) entry which is preliminary data.</text>
</comment>